<evidence type="ECO:0000256" key="5">
    <source>
        <dbReference type="ARBA" id="ARBA00023065"/>
    </source>
</evidence>
<evidence type="ECO:0000256" key="6">
    <source>
        <dbReference type="ARBA" id="ARBA00023136"/>
    </source>
</evidence>
<evidence type="ECO:0000313" key="11">
    <source>
        <dbReference type="EMBL" id="GIM07942.1"/>
    </source>
</evidence>
<feature type="transmembrane region" description="Helical" evidence="9">
    <location>
        <begin position="1160"/>
        <end position="1183"/>
    </location>
</feature>
<feature type="domain" description="Ion transport" evidence="10">
    <location>
        <begin position="860"/>
        <end position="1068"/>
    </location>
</feature>
<dbReference type="Gene3D" id="1.10.287.70">
    <property type="match status" value="1"/>
</dbReference>
<dbReference type="AlphaFoldDB" id="A0A8J4GHM7"/>
<gene>
    <name evidence="11" type="ORF">Vretimale_12020</name>
</gene>
<feature type="transmembrane region" description="Helical" evidence="9">
    <location>
        <begin position="898"/>
        <end position="918"/>
    </location>
</feature>
<proteinExistence type="predicted"/>
<keyword evidence="7" id="KW-0407">Ion channel</keyword>
<feature type="transmembrane region" description="Helical" evidence="9">
    <location>
        <begin position="975"/>
        <end position="997"/>
    </location>
</feature>
<evidence type="ECO:0000256" key="2">
    <source>
        <dbReference type="ARBA" id="ARBA00022448"/>
    </source>
</evidence>
<dbReference type="GO" id="GO:0034703">
    <property type="term" value="C:cation channel complex"/>
    <property type="evidence" value="ECO:0007669"/>
    <property type="project" value="TreeGrafter"/>
</dbReference>
<dbReference type="GO" id="GO:0005886">
    <property type="term" value="C:plasma membrane"/>
    <property type="evidence" value="ECO:0007669"/>
    <property type="project" value="TreeGrafter"/>
</dbReference>
<keyword evidence="6 9" id="KW-0472">Membrane</keyword>
<dbReference type="Proteomes" id="UP000722791">
    <property type="component" value="Unassembled WGS sequence"/>
</dbReference>
<dbReference type="PANTHER" id="PTHR10117:SF54">
    <property type="entry name" value="TRANSIENT RECEPTOR POTENTIAL-GAMMA PROTEIN"/>
    <property type="match status" value="1"/>
</dbReference>
<feature type="transmembrane region" description="Helical" evidence="9">
    <location>
        <begin position="1036"/>
        <end position="1058"/>
    </location>
</feature>
<evidence type="ECO:0000313" key="12">
    <source>
        <dbReference type="Proteomes" id="UP000722791"/>
    </source>
</evidence>
<feature type="region of interest" description="Disordered" evidence="8">
    <location>
        <begin position="417"/>
        <end position="439"/>
    </location>
</feature>
<comment type="caution">
    <text evidence="11">The sequence shown here is derived from an EMBL/GenBank/DDBJ whole genome shotgun (WGS) entry which is preliminary data.</text>
</comment>
<dbReference type="InterPro" id="IPR005821">
    <property type="entry name" value="Ion_trans_dom"/>
</dbReference>
<keyword evidence="2" id="KW-0813">Transport</keyword>
<name>A0A8J4GHM7_9CHLO</name>
<feature type="region of interest" description="Disordered" evidence="8">
    <location>
        <begin position="178"/>
        <end position="205"/>
    </location>
</feature>
<evidence type="ECO:0000256" key="7">
    <source>
        <dbReference type="ARBA" id="ARBA00023303"/>
    </source>
</evidence>
<evidence type="ECO:0000256" key="1">
    <source>
        <dbReference type="ARBA" id="ARBA00004141"/>
    </source>
</evidence>
<feature type="compositionally biased region" description="Basic and acidic residues" evidence="8">
    <location>
        <begin position="1222"/>
        <end position="1231"/>
    </location>
</feature>
<reference evidence="11" key="1">
    <citation type="journal article" date="2021" name="Proc. Natl. Acad. Sci. U.S.A.">
        <title>Three genomes in the algal genus Volvox reveal the fate of a haploid sex-determining region after a transition to homothallism.</title>
        <authorList>
            <person name="Yamamoto K."/>
            <person name="Hamaji T."/>
            <person name="Kawai-Toyooka H."/>
            <person name="Matsuzaki R."/>
            <person name="Takahashi F."/>
            <person name="Nishimura Y."/>
            <person name="Kawachi M."/>
            <person name="Noguchi H."/>
            <person name="Minakuchi Y."/>
            <person name="Umen J.G."/>
            <person name="Toyoda A."/>
            <person name="Nozaki H."/>
        </authorList>
    </citation>
    <scope>NUCLEOTIDE SEQUENCE</scope>
    <source>
        <strain evidence="11">NIES-3785</strain>
    </source>
</reference>
<evidence type="ECO:0000256" key="4">
    <source>
        <dbReference type="ARBA" id="ARBA00022989"/>
    </source>
</evidence>
<protein>
    <recommendedName>
        <fullName evidence="10">Ion transport domain-containing protein</fullName>
    </recommendedName>
</protein>
<dbReference type="GO" id="GO:0070679">
    <property type="term" value="F:inositol 1,4,5 trisphosphate binding"/>
    <property type="evidence" value="ECO:0007669"/>
    <property type="project" value="TreeGrafter"/>
</dbReference>
<keyword evidence="5" id="KW-0406">Ion transport</keyword>
<dbReference type="EMBL" id="BNCQ01000025">
    <property type="protein sequence ID" value="GIM07942.1"/>
    <property type="molecule type" value="Genomic_DNA"/>
</dbReference>
<feature type="transmembrane region" description="Helical" evidence="9">
    <location>
        <begin position="860"/>
        <end position="877"/>
    </location>
</feature>
<dbReference type="InterPro" id="IPR002153">
    <property type="entry name" value="TRPC_channel"/>
</dbReference>
<evidence type="ECO:0000256" key="3">
    <source>
        <dbReference type="ARBA" id="ARBA00022692"/>
    </source>
</evidence>
<dbReference type="GO" id="GO:0015279">
    <property type="term" value="F:store-operated calcium channel activity"/>
    <property type="evidence" value="ECO:0007669"/>
    <property type="project" value="TreeGrafter"/>
</dbReference>
<feature type="non-terminal residue" evidence="11">
    <location>
        <position position="1"/>
    </location>
</feature>
<sequence>MFHGAVGAPSIPCSSDGGAHPSSNGPERNATFRADPKTEYHVHDFAQEDGGVHAWWTSAGQIPGAILEPGPQGVAEAAEKTHTAFAQVPACVARELSAAAPSMTSMTPPELFILPSSVPISTAPSGSLSNPKSTHNRVQFFGVHGRVPGEVPATPATRNVSGLNETLGRSFGFSTFQAPSSPERPSRFASEAGTARRLQSGRQRALSTTTRHGPLCHLAPLELPQQVAKLRLEITLQHSTTIEKVSATELAAFAVGETPFVNGSETYRPTVKAIRGAPELRKGAFYVPSEFTDAAASGSREVVSGVLGHSRRQTQVLVQLFVLFPSLMRPPRWLRKDFTLVPRATVEIDWQLPRRTQFLLYCLRRLDHAQSQSLSVWASKRRFGVGERFTLYGAEGRAEPTDWPYVLILKFYERREGPGPKSKSMRQAPTSGGGIATPGCSGSGAVASTGGEIELSPSGCNVCGAASGYDTPSGLAGGISFGGGTTWTKGGNVRLDALYEVQQQLLLRAQSSDVSGPIPIPESGLITWDSVLDYTLAARDGAALRRLIDSHYLDHLLKSQGTVDRIEKVAIANNDPSLMMMLYDHTTIEMDLRVLAFLVHCWAIQPLTGRGAANANASSALFDAGYDDDVPEFFDAADNSGGTLAARIEEFLVKYVLQRRNPLSATAAILRAIDDEMALHEENRRIMRLASTRFHSFHLAMLKRLNRYADVRNIRLVERILQPADKPNTVNEVSSLQVAFDSRDLKFMTESLIELYVKVQWLGRELLALTSHEDPRALGATNPLLAYAVLKSMGFAGKGTMDPMVMAASRLWHLYVFTSTAFFESPRGRWAMHALFELAFLGLYQWQVMYPDWDIGSLRALHLVFLAFIMGNLLDMAQFVHYRYGSLGRIRRFMTDPWNALGLVVNGGLMVLTFLKLAQDFRAPGFPPYKSADTIHVCMATLAVFVWVRALGMAVPVYPSLGPLLNTVARMMEEVIAFLFPMLIVMTGFSTMMAAIYQDLTAEYSGFPEAMLQLFSSMLGNFDFTAFDNLTTVQQLYGIIVLVIFLIISAILLMNLLIAIITNRYRPQEVEAESQFKKAQIVSYYQTQVTRNLVCSPFCLCQLLLQTVPLLPSGRRNKLSGTARPVAVLGLVPLDGVVLPDDGSDRPTGVAEIPHLVFLLTLYPIIAFTCVMLFALYTPFAVVQFASKMYMRLVKEYGKRMEERRRKANVIHAKNQGGGSPERSKKDKQEKQPSPSHPGEATDVESGTA</sequence>
<evidence type="ECO:0000259" key="10">
    <source>
        <dbReference type="Pfam" id="PF00520"/>
    </source>
</evidence>
<evidence type="ECO:0000256" key="9">
    <source>
        <dbReference type="SAM" id="Phobius"/>
    </source>
</evidence>
<keyword evidence="4 9" id="KW-1133">Transmembrane helix</keyword>
<keyword evidence="3 9" id="KW-0812">Transmembrane</keyword>
<feature type="region of interest" description="Disordered" evidence="8">
    <location>
        <begin position="1204"/>
        <end position="1249"/>
    </location>
</feature>
<dbReference type="Pfam" id="PF00520">
    <property type="entry name" value="Ion_trans"/>
    <property type="match status" value="1"/>
</dbReference>
<feature type="region of interest" description="Disordered" evidence="8">
    <location>
        <begin position="1"/>
        <end position="32"/>
    </location>
</feature>
<dbReference type="GO" id="GO:0051480">
    <property type="term" value="P:regulation of cytosolic calcium ion concentration"/>
    <property type="evidence" value="ECO:0007669"/>
    <property type="project" value="TreeGrafter"/>
</dbReference>
<dbReference type="PANTHER" id="PTHR10117">
    <property type="entry name" value="TRANSIENT RECEPTOR POTENTIAL CHANNEL"/>
    <property type="match status" value="1"/>
</dbReference>
<organism evidence="11 12">
    <name type="scientific">Volvox reticuliferus</name>
    <dbReference type="NCBI Taxonomy" id="1737510"/>
    <lineage>
        <taxon>Eukaryota</taxon>
        <taxon>Viridiplantae</taxon>
        <taxon>Chlorophyta</taxon>
        <taxon>core chlorophytes</taxon>
        <taxon>Chlorophyceae</taxon>
        <taxon>CS clade</taxon>
        <taxon>Chlamydomonadales</taxon>
        <taxon>Volvocaceae</taxon>
        <taxon>Volvox</taxon>
    </lineage>
</organism>
<comment type="subcellular location">
    <subcellularLocation>
        <location evidence="1">Membrane</location>
        <topology evidence="1">Multi-pass membrane protein</topology>
    </subcellularLocation>
</comment>
<evidence type="ECO:0000256" key="8">
    <source>
        <dbReference type="SAM" id="MobiDB-lite"/>
    </source>
</evidence>
<accession>A0A8J4GHM7</accession>